<accession>K0SW70</accession>
<organism evidence="2 3">
    <name type="scientific">Thalassiosira oceanica</name>
    <name type="common">Marine diatom</name>
    <dbReference type="NCBI Taxonomy" id="159749"/>
    <lineage>
        <taxon>Eukaryota</taxon>
        <taxon>Sar</taxon>
        <taxon>Stramenopiles</taxon>
        <taxon>Ochrophyta</taxon>
        <taxon>Bacillariophyta</taxon>
        <taxon>Coscinodiscophyceae</taxon>
        <taxon>Thalassiosirophycidae</taxon>
        <taxon>Thalassiosirales</taxon>
        <taxon>Thalassiosiraceae</taxon>
        <taxon>Thalassiosira</taxon>
    </lineage>
</organism>
<comment type="caution">
    <text evidence="2">The sequence shown here is derived from an EMBL/GenBank/DDBJ whole genome shotgun (WGS) entry which is preliminary data.</text>
</comment>
<evidence type="ECO:0000256" key="1">
    <source>
        <dbReference type="SAM" id="MobiDB-lite"/>
    </source>
</evidence>
<dbReference type="EMBL" id="AGNL01016207">
    <property type="protein sequence ID" value="EJK65196.1"/>
    <property type="molecule type" value="Genomic_DNA"/>
</dbReference>
<gene>
    <name evidence="2" type="ORF">THAOC_13975</name>
</gene>
<reference evidence="2 3" key="1">
    <citation type="journal article" date="2012" name="Genome Biol.">
        <title>Genome and low-iron response of an oceanic diatom adapted to chronic iron limitation.</title>
        <authorList>
            <person name="Lommer M."/>
            <person name="Specht M."/>
            <person name="Roy A.S."/>
            <person name="Kraemer L."/>
            <person name="Andreson R."/>
            <person name="Gutowska M.A."/>
            <person name="Wolf J."/>
            <person name="Bergner S.V."/>
            <person name="Schilhabel M.B."/>
            <person name="Klostermeier U.C."/>
            <person name="Beiko R.G."/>
            <person name="Rosenstiel P."/>
            <person name="Hippler M."/>
            <person name="Laroche J."/>
        </authorList>
    </citation>
    <scope>NUCLEOTIDE SEQUENCE [LARGE SCALE GENOMIC DNA]</scope>
    <source>
        <strain evidence="2 3">CCMP1005</strain>
    </source>
</reference>
<keyword evidence="3" id="KW-1185">Reference proteome</keyword>
<dbReference type="Proteomes" id="UP000266841">
    <property type="component" value="Unassembled WGS sequence"/>
</dbReference>
<dbReference type="AlphaFoldDB" id="K0SW70"/>
<name>K0SW70_THAOC</name>
<evidence type="ECO:0000313" key="3">
    <source>
        <dbReference type="Proteomes" id="UP000266841"/>
    </source>
</evidence>
<protein>
    <submittedName>
        <fullName evidence="2">Uncharacterized protein</fullName>
    </submittedName>
</protein>
<evidence type="ECO:0000313" key="2">
    <source>
        <dbReference type="EMBL" id="EJK65196.1"/>
    </source>
</evidence>
<feature type="region of interest" description="Disordered" evidence="1">
    <location>
        <begin position="1"/>
        <end position="124"/>
    </location>
</feature>
<feature type="compositionally biased region" description="Basic and acidic residues" evidence="1">
    <location>
        <begin position="82"/>
        <end position="101"/>
    </location>
</feature>
<proteinExistence type="predicted"/>
<sequence length="144" mass="15512">MSNDSRRDSAATMLVKPKESNESSKASITESGDRRALALTGTSYTESGDRRALAISRHRVRGPPCPIVSQSPGTAVPWPKRGGTECGDRRALAITRSKAERSGITNAEHSGIHEEHSAVCPGPKESRTVLDTLAIMRLEIHPLD</sequence>